<sequence>MSDAEPAVPLNVLDSFCLLDFDEDRVLEVDDIVMALKFDLEHLVANEEDVEELMEDYYILDTALVQLRLCVMLLAVTTLVRPLSTYEEIAALEKNRKQIMEQCSEYHDLFPVHHHNETDVQH</sequence>
<dbReference type="EMBL" id="QEAM01000886">
    <property type="protein sequence ID" value="TPX33551.1"/>
    <property type="molecule type" value="Genomic_DNA"/>
</dbReference>
<protein>
    <recommendedName>
        <fullName evidence="3">EF-hand domain-containing protein</fullName>
    </recommendedName>
</protein>
<proteinExistence type="predicted"/>
<dbReference type="AlphaFoldDB" id="A0A507C2A4"/>
<evidence type="ECO:0008006" key="3">
    <source>
        <dbReference type="Google" id="ProtNLM"/>
    </source>
</evidence>
<comment type="caution">
    <text evidence="1">The sequence shown here is derived from an EMBL/GenBank/DDBJ whole genome shotgun (WGS) entry which is preliminary data.</text>
</comment>
<evidence type="ECO:0000313" key="1">
    <source>
        <dbReference type="EMBL" id="TPX33551.1"/>
    </source>
</evidence>
<dbReference type="InterPro" id="IPR018247">
    <property type="entry name" value="EF_Hand_1_Ca_BS"/>
</dbReference>
<name>A0A507C2A4_9FUNG</name>
<evidence type="ECO:0000313" key="2">
    <source>
        <dbReference type="Proteomes" id="UP000320475"/>
    </source>
</evidence>
<accession>A0A507C2A4</accession>
<dbReference type="Proteomes" id="UP000320475">
    <property type="component" value="Unassembled WGS sequence"/>
</dbReference>
<gene>
    <name evidence="1" type="ORF">SeLEV6574_g08370</name>
</gene>
<dbReference type="PROSITE" id="PS00018">
    <property type="entry name" value="EF_HAND_1"/>
    <property type="match status" value="1"/>
</dbReference>
<reference evidence="1 2" key="1">
    <citation type="journal article" date="2019" name="Sci. Rep.">
        <title>Comparative genomics of chytrid fungi reveal insights into the obligate biotrophic and pathogenic lifestyle of Synchytrium endobioticum.</title>
        <authorList>
            <person name="van de Vossenberg B.T.L.H."/>
            <person name="Warris S."/>
            <person name="Nguyen H.D.T."/>
            <person name="van Gent-Pelzer M.P.E."/>
            <person name="Joly D.L."/>
            <person name="van de Geest H.C."/>
            <person name="Bonants P.J.M."/>
            <person name="Smith D.S."/>
            <person name="Levesque C.A."/>
            <person name="van der Lee T.A.J."/>
        </authorList>
    </citation>
    <scope>NUCLEOTIDE SEQUENCE [LARGE SCALE GENOMIC DNA]</scope>
    <source>
        <strain evidence="1 2">LEV6574</strain>
    </source>
</reference>
<organism evidence="1 2">
    <name type="scientific">Synchytrium endobioticum</name>
    <dbReference type="NCBI Taxonomy" id="286115"/>
    <lineage>
        <taxon>Eukaryota</taxon>
        <taxon>Fungi</taxon>
        <taxon>Fungi incertae sedis</taxon>
        <taxon>Chytridiomycota</taxon>
        <taxon>Chytridiomycota incertae sedis</taxon>
        <taxon>Chytridiomycetes</taxon>
        <taxon>Synchytriales</taxon>
        <taxon>Synchytriaceae</taxon>
        <taxon>Synchytrium</taxon>
    </lineage>
</organism>